<dbReference type="GO" id="GO:0009897">
    <property type="term" value="C:external side of plasma membrane"/>
    <property type="evidence" value="ECO:0007669"/>
    <property type="project" value="TreeGrafter"/>
</dbReference>
<dbReference type="Ensembl" id="ENSACDT00005020992.1">
    <property type="protein sequence ID" value="ENSACDP00005017471.1"/>
    <property type="gene ID" value="ENSACDG00005012737.1"/>
</dbReference>
<dbReference type="GO" id="GO:0005178">
    <property type="term" value="F:integrin binding"/>
    <property type="evidence" value="ECO:0007669"/>
    <property type="project" value="TreeGrafter"/>
</dbReference>
<evidence type="ECO:0000256" key="3">
    <source>
        <dbReference type="ARBA" id="ARBA00023180"/>
    </source>
</evidence>
<dbReference type="GO" id="GO:0001525">
    <property type="term" value="P:angiogenesis"/>
    <property type="evidence" value="ECO:0007669"/>
    <property type="project" value="TreeGrafter"/>
</dbReference>
<dbReference type="AlphaFoldDB" id="A0A8B9E7L6"/>
<proteinExistence type="inferred from homology"/>
<reference evidence="6" key="2">
    <citation type="submission" date="2025-09" db="UniProtKB">
        <authorList>
            <consortium name="Ensembl"/>
        </authorList>
    </citation>
    <scope>IDENTIFICATION</scope>
</reference>
<evidence type="ECO:0000313" key="7">
    <source>
        <dbReference type="Proteomes" id="UP000694521"/>
    </source>
</evidence>
<keyword evidence="7" id="KW-1185">Reference proteome</keyword>
<keyword evidence="5" id="KW-0130">Cell adhesion</keyword>
<dbReference type="GO" id="GO:0007160">
    <property type="term" value="P:cell-matrix adhesion"/>
    <property type="evidence" value="ECO:0007669"/>
    <property type="project" value="TreeGrafter"/>
</dbReference>
<keyword evidence="5" id="KW-0675">Receptor</keyword>
<reference evidence="6" key="1">
    <citation type="submission" date="2025-08" db="UniProtKB">
        <authorList>
            <consortium name="Ensembl"/>
        </authorList>
    </citation>
    <scope>IDENTIFICATION</scope>
</reference>
<dbReference type="GO" id="GO:0098609">
    <property type="term" value="P:cell-cell adhesion"/>
    <property type="evidence" value="ECO:0007669"/>
    <property type="project" value="TreeGrafter"/>
</dbReference>
<evidence type="ECO:0000256" key="2">
    <source>
        <dbReference type="ARBA" id="ARBA00022737"/>
    </source>
</evidence>
<keyword evidence="1" id="KW-0732">Signal</keyword>
<dbReference type="SUPFAM" id="SSF69318">
    <property type="entry name" value="Integrin alpha N-terminal domain"/>
    <property type="match status" value="1"/>
</dbReference>
<dbReference type="Pfam" id="PF01839">
    <property type="entry name" value="FG-GAP"/>
    <property type="match status" value="1"/>
</dbReference>
<dbReference type="Proteomes" id="UP000694521">
    <property type="component" value="Unplaced"/>
</dbReference>
<dbReference type="Gene3D" id="2.130.10.130">
    <property type="entry name" value="Integrin alpha, N-terminal"/>
    <property type="match status" value="1"/>
</dbReference>
<dbReference type="GO" id="GO:0033627">
    <property type="term" value="P:cell adhesion mediated by integrin"/>
    <property type="evidence" value="ECO:0007669"/>
    <property type="project" value="TreeGrafter"/>
</dbReference>
<protein>
    <submittedName>
        <fullName evidence="6">Uncharacterized protein</fullName>
    </submittedName>
</protein>
<dbReference type="PANTHER" id="PTHR23220:SF73">
    <property type="entry name" value="INTEGRIN ALPHA-IIB"/>
    <property type="match status" value="1"/>
</dbReference>
<keyword evidence="2" id="KW-0677">Repeat</keyword>
<name>A0A8B9E7L6_ANSCY</name>
<accession>A0A8B9E7L6</accession>
<dbReference type="InterPro" id="IPR000413">
    <property type="entry name" value="Integrin_alpha"/>
</dbReference>
<keyword evidence="3" id="KW-0325">Glycoprotein</keyword>
<dbReference type="InterPro" id="IPR013517">
    <property type="entry name" value="FG-GAP"/>
</dbReference>
<comment type="similarity">
    <text evidence="5">Belongs to the integrin alpha chain family.</text>
</comment>
<evidence type="ECO:0000256" key="4">
    <source>
        <dbReference type="PROSITE-ProRule" id="PRU00803"/>
    </source>
</evidence>
<evidence type="ECO:0000256" key="5">
    <source>
        <dbReference type="RuleBase" id="RU003762"/>
    </source>
</evidence>
<dbReference type="GO" id="GO:0007229">
    <property type="term" value="P:integrin-mediated signaling pathway"/>
    <property type="evidence" value="ECO:0007669"/>
    <property type="project" value="UniProtKB-KW"/>
</dbReference>
<evidence type="ECO:0000313" key="6">
    <source>
        <dbReference type="Ensembl" id="ENSACDP00005017471.1"/>
    </source>
</evidence>
<dbReference type="PRINTS" id="PR01185">
    <property type="entry name" value="INTEGRINA"/>
</dbReference>
<dbReference type="SMART" id="SM00191">
    <property type="entry name" value="Int_alpha"/>
    <property type="match status" value="1"/>
</dbReference>
<organism evidence="6 7">
    <name type="scientific">Anser cygnoides</name>
    <name type="common">Swan goose</name>
    <dbReference type="NCBI Taxonomy" id="8845"/>
    <lineage>
        <taxon>Eukaryota</taxon>
        <taxon>Metazoa</taxon>
        <taxon>Chordata</taxon>
        <taxon>Craniata</taxon>
        <taxon>Vertebrata</taxon>
        <taxon>Euteleostomi</taxon>
        <taxon>Archelosauria</taxon>
        <taxon>Archosauria</taxon>
        <taxon>Dinosauria</taxon>
        <taxon>Saurischia</taxon>
        <taxon>Theropoda</taxon>
        <taxon>Coelurosauria</taxon>
        <taxon>Aves</taxon>
        <taxon>Neognathae</taxon>
        <taxon>Galloanserae</taxon>
        <taxon>Anseriformes</taxon>
        <taxon>Anatidae</taxon>
        <taxon>Anserinae</taxon>
        <taxon>Anser</taxon>
    </lineage>
</organism>
<sequence length="222" mass="23936">MERRPEGKLSEVGRLYLYLQRGQWSFAKPPQTLTGTHPYGRFASAIASLGDLDKDGYGDVAVGAPFGGDSGSGQVLIFRGQREGLEPVPTQRLDSPFPGPAAFGFALRGATDLDGNGYMGTASPRVPRVPPWCHPPCHRQPACAHRSAGWGFWSRQGGRVPVSPQCGAGCCWLCPLTPELCCHRRRRGQPVVVGRAQLSVPSGLNPEKMACVMPDSDTHVSW</sequence>
<comment type="subcellular location">
    <subcellularLocation>
        <location evidence="5">Membrane</location>
        <topology evidence="5">Single-pass type I membrane protein</topology>
    </subcellularLocation>
</comment>
<evidence type="ECO:0000256" key="1">
    <source>
        <dbReference type="ARBA" id="ARBA00022729"/>
    </source>
</evidence>
<keyword evidence="5" id="KW-0401">Integrin</keyword>
<dbReference type="PROSITE" id="PS51470">
    <property type="entry name" value="FG_GAP"/>
    <property type="match status" value="1"/>
</dbReference>
<dbReference type="InterPro" id="IPR028994">
    <property type="entry name" value="Integrin_alpha_N"/>
</dbReference>
<feature type="repeat" description="FG-GAP" evidence="4">
    <location>
        <begin position="28"/>
        <end position="87"/>
    </location>
</feature>
<dbReference type="PANTHER" id="PTHR23220">
    <property type="entry name" value="INTEGRIN ALPHA"/>
    <property type="match status" value="1"/>
</dbReference>
<dbReference type="GO" id="GO:0008305">
    <property type="term" value="C:integrin complex"/>
    <property type="evidence" value="ECO:0007669"/>
    <property type="project" value="InterPro"/>
</dbReference>
<dbReference type="InterPro" id="IPR013519">
    <property type="entry name" value="Int_alpha_beta-p"/>
</dbReference>